<feature type="region of interest" description="Disordered" evidence="7">
    <location>
        <begin position="1"/>
        <end position="31"/>
    </location>
</feature>
<keyword evidence="9" id="KW-1185">Reference proteome</keyword>
<evidence type="ECO:0000256" key="3">
    <source>
        <dbReference type="ARBA" id="ARBA00022692"/>
    </source>
</evidence>
<feature type="transmembrane region" description="Helical" evidence="6">
    <location>
        <begin position="121"/>
        <end position="142"/>
    </location>
</feature>
<dbReference type="PANTHER" id="PTHR31376">
    <property type="entry name" value="OS09G0467300 PROTEIN-RELATED"/>
    <property type="match status" value="1"/>
</dbReference>
<dbReference type="Proteomes" id="UP000324897">
    <property type="component" value="Unassembled WGS sequence"/>
</dbReference>
<dbReference type="EMBL" id="RWGY01000031">
    <property type="protein sequence ID" value="TVU16000.1"/>
    <property type="molecule type" value="Genomic_DNA"/>
</dbReference>
<evidence type="ECO:0000313" key="9">
    <source>
        <dbReference type="Proteomes" id="UP000324897"/>
    </source>
</evidence>
<accession>A0A5J9TXC8</accession>
<feature type="transmembrane region" description="Helical" evidence="6">
    <location>
        <begin position="357"/>
        <end position="379"/>
    </location>
</feature>
<dbReference type="GO" id="GO:0016020">
    <property type="term" value="C:membrane"/>
    <property type="evidence" value="ECO:0007669"/>
    <property type="project" value="UniProtKB-SubCell"/>
</dbReference>
<dbReference type="PANTHER" id="PTHR31376:SF36">
    <property type="entry name" value="PURINE PERMEASE-RELATED"/>
    <property type="match status" value="1"/>
</dbReference>
<sequence length="444" mass="49277">MHGLRSNIRNRSSDPRSRTLRSTHATSLSPPRNAWCRDHCACLRCTHLIVLLFLLLRPWTFSQERDSFSNKMTDNSSGSNNNGNASSGGGEVQIQIPASKPEETTQDAPSGSPGVINWRRWFIVAIDILFLIVGQTSASLLGRYYYHQGGSGKWISTFVQTAGFPILFFGLFFFPSKSSSEQSETPIAKVALTYIVLGLIIAADDMMYSKGLHYLPVSTYSIICASQLAFSVVFTYVLNSQKLSGLIFNSVVLLTLSDLLVGVSEESEESISVSRGKYFLGFILTLGASCTYALILSLMQLSFKNIIKRHTYSEVLNMQIYTSLVATFASLVGLFASGEWKSLKQEMDTFKSGEFSYLMTLVWTSISWQIASLGMVGLIFEVSSMFSNVISTFAIPIVPFFAVVIFHDKMNGVKIIAMLISVWGFVSYVYHHYLDDKKARKASA</sequence>
<evidence type="ECO:0000256" key="2">
    <source>
        <dbReference type="ARBA" id="ARBA00022448"/>
    </source>
</evidence>
<feature type="compositionally biased region" description="Low complexity" evidence="7">
    <location>
        <begin position="75"/>
        <end position="85"/>
    </location>
</feature>
<dbReference type="GO" id="GO:0015211">
    <property type="term" value="F:purine nucleoside transmembrane transporter activity"/>
    <property type="evidence" value="ECO:0007669"/>
    <property type="project" value="UniProtKB-UniRule"/>
</dbReference>
<comment type="similarity">
    <text evidence="1 6">Belongs to the purine permeases (TC 2.A.7.14) family.</text>
</comment>
<dbReference type="OrthoDB" id="1907510at2759"/>
<feature type="transmembrane region" description="Helical" evidence="6">
    <location>
        <begin position="412"/>
        <end position="431"/>
    </location>
</feature>
<proteinExistence type="inferred from homology"/>
<feature type="transmembrane region" description="Helical" evidence="6">
    <location>
        <begin position="320"/>
        <end position="337"/>
    </location>
</feature>
<feature type="transmembrane region" description="Helical" evidence="6">
    <location>
        <begin position="154"/>
        <end position="174"/>
    </location>
</feature>
<keyword evidence="3 6" id="KW-0812">Transmembrane</keyword>
<protein>
    <recommendedName>
        <fullName evidence="6">Probable purine permease</fullName>
    </recommendedName>
</protein>
<dbReference type="AlphaFoldDB" id="A0A5J9TXC8"/>
<evidence type="ECO:0000256" key="1">
    <source>
        <dbReference type="ARBA" id="ARBA00006213"/>
    </source>
</evidence>
<feature type="transmembrane region" description="Helical" evidence="6">
    <location>
        <begin position="215"/>
        <end position="238"/>
    </location>
</feature>
<feature type="transmembrane region" description="Helical" evidence="6">
    <location>
        <begin position="245"/>
        <end position="263"/>
    </location>
</feature>
<evidence type="ECO:0000256" key="6">
    <source>
        <dbReference type="RuleBase" id="RU368015"/>
    </source>
</evidence>
<evidence type="ECO:0000256" key="4">
    <source>
        <dbReference type="ARBA" id="ARBA00022989"/>
    </source>
</evidence>
<feature type="compositionally biased region" description="Polar residues" evidence="7">
    <location>
        <begin position="20"/>
        <end position="30"/>
    </location>
</feature>
<evidence type="ECO:0000256" key="7">
    <source>
        <dbReference type="SAM" id="MobiDB-lite"/>
    </source>
</evidence>
<feature type="transmembrane region" description="Helical" evidence="6">
    <location>
        <begin position="278"/>
        <end position="299"/>
    </location>
</feature>
<keyword evidence="5 6" id="KW-0472">Membrane</keyword>
<name>A0A5J9TXC8_9POAL</name>
<dbReference type="Gramene" id="TVU16000">
    <property type="protein sequence ID" value="TVU16000"/>
    <property type="gene ID" value="EJB05_39546"/>
</dbReference>
<evidence type="ECO:0000256" key="5">
    <source>
        <dbReference type="ARBA" id="ARBA00023136"/>
    </source>
</evidence>
<organism evidence="8 9">
    <name type="scientific">Eragrostis curvula</name>
    <name type="common">weeping love grass</name>
    <dbReference type="NCBI Taxonomy" id="38414"/>
    <lineage>
        <taxon>Eukaryota</taxon>
        <taxon>Viridiplantae</taxon>
        <taxon>Streptophyta</taxon>
        <taxon>Embryophyta</taxon>
        <taxon>Tracheophyta</taxon>
        <taxon>Spermatophyta</taxon>
        <taxon>Magnoliopsida</taxon>
        <taxon>Liliopsida</taxon>
        <taxon>Poales</taxon>
        <taxon>Poaceae</taxon>
        <taxon>PACMAD clade</taxon>
        <taxon>Chloridoideae</taxon>
        <taxon>Eragrostideae</taxon>
        <taxon>Eragrostidinae</taxon>
        <taxon>Eragrostis</taxon>
    </lineage>
</organism>
<reference evidence="8 9" key="1">
    <citation type="journal article" date="2019" name="Sci. Rep.">
        <title>A high-quality genome of Eragrostis curvula grass provides insights into Poaceae evolution and supports new strategies to enhance forage quality.</title>
        <authorList>
            <person name="Carballo J."/>
            <person name="Santos B.A.C.M."/>
            <person name="Zappacosta D."/>
            <person name="Garbus I."/>
            <person name="Selva J.P."/>
            <person name="Gallo C.A."/>
            <person name="Diaz A."/>
            <person name="Albertini E."/>
            <person name="Caccamo M."/>
            <person name="Echenique V."/>
        </authorList>
    </citation>
    <scope>NUCLEOTIDE SEQUENCE [LARGE SCALE GENOMIC DNA]</scope>
    <source>
        <strain evidence="9">cv. Victoria</strain>
        <tissue evidence="8">Leaf</tissue>
    </source>
</reference>
<comment type="caution">
    <text evidence="8">The sequence shown here is derived from an EMBL/GenBank/DDBJ whole genome shotgun (WGS) entry which is preliminary data.</text>
</comment>
<keyword evidence="4 6" id="KW-1133">Transmembrane helix</keyword>
<evidence type="ECO:0000313" key="8">
    <source>
        <dbReference type="EMBL" id="TVU16000.1"/>
    </source>
</evidence>
<comment type="subcellular location">
    <subcellularLocation>
        <location evidence="6">Membrane</location>
        <topology evidence="6">Multi-pass membrane protein</topology>
    </subcellularLocation>
</comment>
<feature type="transmembrane region" description="Helical" evidence="6">
    <location>
        <begin position="186"/>
        <end position="203"/>
    </location>
</feature>
<dbReference type="Pfam" id="PF16913">
    <property type="entry name" value="PUNUT"/>
    <property type="match status" value="1"/>
</dbReference>
<dbReference type="InterPro" id="IPR030182">
    <property type="entry name" value="PUP_plant"/>
</dbReference>
<feature type="transmembrane region" description="Helical" evidence="6">
    <location>
        <begin position="386"/>
        <end position="406"/>
    </location>
</feature>
<gene>
    <name evidence="8" type="ORF">EJB05_39546</name>
</gene>
<keyword evidence="2 6" id="KW-0813">Transport</keyword>
<dbReference type="GO" id="GO:0005345">
    <property type="term" value="F:purine nucleobase transmembrane transporter activity"/>
    <property type="evidence" value="ECO:0007669"/>
    <property type="project" value="UniProtKB-UniRule"/>
</dbReference>
<feature type="region of interest" description="Disordered" evidence="7">
    <location>
        <begin position="70"/>
        <end position="92"/>
    </location>
</feature>